<dbReference type="Proteomes" id="UP000004633">
    <property type="component" value="Unassembled WGS sequence"/>
</dbReference>
<reference evidence="2 3" key="1">
    <citation type="submission" date="2010-08" db="EMBL/GenBank/DDBJ databases">
        <authorList>
            <person name="Weinstock G."/>
            <person name="Sodergren E."/>
            <person name="Clifton S."/>
            <person name="Fulton L."/>
            <person name="Fulton B."/>
            <person name="Courtney L."/>
            <person name="Fronick C."/>
            <person name="Harrison M."/>
            <person name="Strong C."/>
            <person name="Farmer C."/>
            <person name="Delahaunty K."/>
            <person name="Markovic C."/>
            <person name="Hall O."/>
            <person name="Minx P."/>
            <person name="Tomlinson C."/>
            <person name="Mitreva M."/>
            <person name="Hou S."/>
            <person name="Chen J."/>
            <person name="Wollam A."/>
            <person name="Pepin K.H."/>
            <person name="Johnson M."/>
            <person name="Bhonagiri V."/>
            <person name="Zhang X."/>
            <person name="Suruliraj S."/>
            <person name="Warren W."/>
            <person name="Chinwalla A."/>
            <person name="Mardis E.R."/>
            <person name="Wilson R.K."/>
        </authorList>
    </citation>
    <scope>NUCLEOTIDE SEQUENCE [LARGE SCALE GENOMIC DNA]</scope>
    <source>
        <strain evidence="2 3">F0399</strain>
    </source>
</reference>
<feature type="compositionally biased region" description="Basic and acidic residues" evidence="1">
    <location>
        <begin position="1"/>
        <end position="20"/>
    </location>
</feature>
<evidence type="ECO:0000256" key="1">
    <source>
        <dbReference type="SAM" id="MobiDB-lite"/>
    </source>
</evidence>
<keyword evidence="3" id="KW-1185">Reference proteome</keyword>
<dbReference type="STRING" id="749551.HMPREF9555_00548"/>
<dbReference type="HOGENOM" id="CLU_3316794_0_0_9"/>
<organism evidence="2 3">
    <name type="scientific">Selenomonas artemidis F0399</name>
    <dbReference type="NCBI Taxonomy" id="749551"/>
    <lineage>
        <taxon>Bacteria</taxon>
        <taxon>Bacillati</taxon>
        <taxon>Bacillota</taxon>
        <taxon>Negativicutes</taxon>
        <taxon>Selenomonadales</taxon>
        <taxon>Selenomonadaceae</taxon>
        <taxon>Selenomonas</taxon>
    </lineage>
</organism>
<proteinExistence type="predicted"/>
<evidence type="ECO:0000313" key="2">
    <source>
        <dbReference type="EMBL" id="EFW30256.1"/>
    </source>
</evidence>
<name>E7N0P8_9FIRM</name>
<dbReference type="AlphaFoldDB" id="E7N0P8"/>
<dbReference type="EMBL" id="AECV01000005">
    <property type="protein sequence ID" value="EFW30256.1"/>
    <property type="molecule type" value="Genomic_DNA"/>
</dbReference>
<sequence length="39" mass="4444">MARRGNDNARRENPAPDDQKKRRLHAAIASFLMPFSGFT</sequence>
<protein>
    <submittedName>
        <fullName evidence="2">Uncharacterized protein</fullName>
    </submittedName>
</protein>
<evidence type="ECO:0000313" key="3">
    <source>
        <dbReference type="Proteomes" id="UP000004633"/>
    </source>
</evidence>
<accession>E7N0P8</accession>
<feature type="region of interest" description="Disordered" evidence="1">
    <location>
        <begin position="1"/>
        <end position="22"/>
    </location>
</feature>
<comment type="caution">
    <text evidence="2">The sequence shown here is derived from an EMBL/GenBank/DDBJ whole genome shotgun (WGS) entry which is preliminary data.</text>
</comment>
<gene>
    <name evidence="2" type="ORF">HMPREF9555_00548</name>
</gene>